<dbReference type="Gene3D" id="3.90.190.10">
    <property type="entry name" value="Protein tyrosine phosphatase superfamily"/>
    <property type="match status" value="1"/>
</dbReference>
<evidence type="ECO:0000259" key="1">
    <source>
        <dbReference type="PROSITE" id="PS50055"/>
    </source>
</evidence>
<feature type="domain" description="Tyrosine-protein phosphatase" evidence="1">
    <location>
        <begin position="1"/>
        <end position="204"/>
    </location>
</feature>
<dbReference type="PROSITE" id="PS00383">
    <property type="entry name" value="TYR_PHOSPHATASE_1"/>
    <property type="match status" value="1"/>
</dbReference>
<dbReference type="WBParaSite" id="PSU_v2.g15468.t1">
    <property type="protein sequence ID" value="PSU_v2.g15468.t1"/>
    <property type="gene ID" value="PSU_v2.g15468"/>
</dbReference>
<protein>
    <submittedName>
        <fullName evidence="4">Protein tyrosine phosphatase</fullName>
    </submittedName>
</protein>
<dbReference type="SUPFAM" id="SSF52799">
    <property type="entry name" value="(Phosphotyrosine protein) phosphatases II"/>
    <property type="match status" value="1"/>
</dbReference>
<dbReference type="PRINTS" id="PR00700">
    <property type="entry name" value="PRTYPHPHTASE"/>
</dbReference>
<dbReference type="Pfam" id="PF00102">
    <property type="entry name" value="Y_phosphatase"/>
    <property type="match status" value="1"/>
</dbReference>
<evidence type="ECO:0000313" key="4">
    <source>
        <dbReference type="WBParaSite" id="PSU_v2.g15468.t1"/>
    </source>
</evidence>
<dbReference type="InterPro" id="IPR029021">
    <property type="entry name" value="Prot-tyrosine_phosphatase-like"/>
</dbReference>
<dbReference type="PROSITE" id="PS50055">
    <property type="entry name" value="TYR_PHOSPHATASE_PTP"/>
    <property type="match status" value="1"/>
</dbReference>
<evidence type="ECO:0000313" key="3">
    <source>
        <dbReference type="Proteomes" id="UP000887577"/>
    </source>
</evidence>
<proteinExistence type="predicted"/>
<keyword evidence="3" id="KW-1185">Reference proteome</keyword>
<reference evidence="4" key="1">
    <citation type="submission" date="2022-11" db="UniProtKB">
        <authorList>
            <consortium name="WormBaseParasite"/>
        </authorList>
    </citation>
    <scope>IDENTIFICATION</scope>
</reference>
<dbReference type="InterPro" id="IPR000242">
    <property type="entry name" value="PTP_cat"/>
</dbReference>
<dbReference type="AlphaFoldDB" id="A0A914Y7N3"/>
<feature type="domain" description="Tyrosine specific protein phosphatases" evidence="2">
    <location>
        <begin position="127"/>
        <end position="195"/>
    </location>
</feature>
<dbReference type="SMART" id="SM00404">
    <property type="entry name" value="PTPc_motif"/>
    <property type="match status" value="1"/>
</dbReference>
<dbReference type="InterPro" id="IPR003595">
    <property type="entry name" value="Tyr_Pase_cat"/>
</dbReference>
<dbReference type="InterPro" id="IPR052782">
    <property type="entry name" value="Oocyte-zygote_transition_reg"/>
</dbReference>
<evidence type="ECO:0000259" key="2">
    <source>
        <dbReference type="PROSITE" id="PS50056"/>
    </source>
</evidence>
<dbReference type="PANTHER" id="PTHR46163">
    <property type="entry name" value="TYROSINE-PROTEIN PHOSPHATASE-RELATED"/>
    <property type="match status" value="1"/>
</dbReference>
<dbReference type="InterPro" id="IPR000387">
    <property type="entry name" value="Tyr_Pase_dom"/>
</dbReference>
<name>A0A914Y7N3_9BILA</name>
<dbReference type="SMART" id="SM00194">
    <property type="entry name" value="PTPc"/>
    <property type="match status" value="1"/>
</dbReference>
<sequence length="211" mass="24339">MLGSNPSSFILASRKGQQFICCQGPLDATVADFWRCVWQEKVKQIIMLCRCEEMGKNKCAQYWPLQIGGTLNFHGLTIKCEKIDTSDRSFLHSKLSLTYENETRTVDHRQWTSWPDKSVPKTPMAPFRLLQHTRKYPQNPTVIHCSAGVGRTGTLVMIEIMYRSLTKGKIPDVAQLVKDARSQRSQAVQTEDQVCFFKNIFFNYLYFILFV</sequence>
<organism evidence="3 4">
    <name type="scientific">Panagrolaimus superbus</name>
    <dbReference type="NCBI Taxonomy" id="310955"/>
    <lineage>
        <taxon>Eukaryota</taxon>
        <taxon>Metazoa</taxon>
        <taxon>Ecdysozoa</taxon>
        <taxon>Nematoda</taxon>
        <taxon>Chromadorea</taxon>
        <taxon>Rhabditida</taxon>
        <taxon>Tylenchina</taxon>
        <taxon>Panagrolaimomorpha</taxon>
        <taxon>Panagrolaimoidea</taxon>
        <taxon>Panagrolaimidae</taxon>
        <taxon>Panagrolaimus</taxon>
    </lineage>
</organism>
<dbReference type="Proteomes" id="UP000887577">
    <property type="component" value="Unplaced"/>
</dbReference>
<accession>A0A914Y7N3</accession>
<dbReference type="GO" id="GO:0004725">
    <property type="term" value="F:protein tyrosine phosphatase activity"/>
    <property type="evidence" value="ECO:0007669"/>
    <property type="project" value="InterPro"/>
</dbReference>
<dbReference type="CDD" id="cd00047">
    <property type="entry name" value="PTPc"/>
    <property type="match status" value="1"/>
</dbReference>
<dbReference type="PROSITE" id="PS50056">
    <property type="entry name" value="TYR_PHOSPHATASE_2"/>
    <property type="match status" value="1"/>
</dbReference>
<dbReference type="InterPro" id="IPR016130">
    <property type="entry name" value="Tyr_Pase_AS"/>
</dbReference>